<keyword evidence="2" id="KW-1185">Reference proteome</keyword>
<evidence type="ECO:0000313" key="2">
    <source>
        <dbReference type="Proteomes" id="UP001501102"/>
    </source>
</evidence>
<gene>
    <name evidence="1" type="ORF">GCM10020221_00480</name>
</gene>
<protein>
    <submittedName>
        <fullName evidence="1">Uncharacterized protein</fullName>
    </submittedName>
</protein>
<dbReference type="EMBL" id="BAAAXZ010000002">
    <property type="protein sequence ID" value="GAA2908279.1"/>
    <property type="molecule type" value="Genomic_DNA"/>
</dbReference>
<comment type="caution">
    <text evidence="1">The sequence shown here is derived from an EMBL/GenBank/DDBJ whole genome shotgun (WGS) entry which is preliminary data.</text>
</comment>
<organism evidence="1 2">
    <name type="scientific">Streptomyces thioluteus</name>
    <dbReference type="NCBI Taxonomy" id="66431"/>
    <lineage>
        <taxon>Bacteria</taxon>
        <taxon>Bacillati</taxon>
        <taxon>Actinomycetota</taxon>
        <taxon>Actinomycetes</taxon>
        <taxon>Kitasatosporales</taxon>
        <taxon>Streptomycetaceae</taxon>
        <taxon>Streptomyces</taxon>
    </lineage>
</organism>
<sequence>MPSREFRVFLSGEGVHKGDFRSRAWACVRGPLARGLFVWPDAPSGGGCAPAPPFHHFFRGSAPGPGTALRAVRRGSAPAPP</sequence>
<dbReference type="Proteomes" id="UP001501102">
    <property type="component" value="Unassembled WGS sequence"/>
</dbReference>
<accession>A0ABN3WC80</accession>
<reference evidence="1 2" key="1">
    <citation type="journal article" date="2019" name="Int. J. Syst. Evol. Microbiol.">
        <title>The Global Catalogue of Microorganisms (GCM) 10K type strain sequencing project: providing services to taxonomists for standard genome sequencing and annotation.</title>
        <authorList>
            <consortium name="The Broad Institute Genomics Platform"/>
            <consortium name="The Broad Institute Genome Sequencing Center for Infectious Disease"/>
            <person name="Wu L."/>
            <person name="Ma J."/>
        </authorList>
    </citation>
    <scope>NUCLEOTIDE SEQUENCE [LARGE SCALE GENOMIC DNA]</scope>
    <source>
        <strain evidence="1 2">JCM 4087</strain>
    </source>
</reference>
<evidence type="ECO:0000313" key="1">
    <source>
        <dbReference type="EMBL" id="GAA2908279.1"/>
    </source>
</evidence>
<name>A0ABN3WC80_STRTU</name>
<proteinExistence type="predicted"/>